<protein>
    <recommendedName>
        <fullName evidence="4">ATP-binding protein</fullName>
    </recommendedName>
</protein>
<dbReference type="RefSeq" id="WP_072912319.1">
    <property type="nucleotide sequence ID" value="NZ_FRDM01000001.1"/>
</dbReference>
<dbReference type="EMBL" id="FRDM01000001">
    <property type="protein sequence ID" value="SHN52806.1"/>
    <property type="molecule type" value="Genomic_DNA"/>
</dbReference>
<proteinExistence type="predicted"/>
<dbReference type="Proteomes" id="UP000184428">
    <property type="component" value="Unassembled WGS sequence"/>
</dbReference>
<evidence type="ECO:0000313" key="2">
    <source>
        <dbReference type="EMBL" id="SHN52806.1"/>
    </source>
</evidence>
<dbReference type="OrthoDB" id="856045at2"/>
<accession>A0A1M7S2Y9</accession>
<reference evidence="2 3" key="1">
    <citation type="submission" date="2016-12" db="EMBL/GenBank/DDBJ databases">
        <authorList>
            <person name="Song W.-J."/>
            <person name="Kurnit D.M."/>
        </authorList>
    </citation>
    <scope>NUCLEOTIDE SEQUENCE [LARGE SCALE GENOMIC DNA]</scope>
    <source>
        <strain evidence="2 3">DSM 43162</strain>
    </source>
</reference>
<organism evidence="2 3">
    <name type="scientific">Geodermatophilus obscurus</name>
    <dbReference type="NCBI Taxonomy" id="1861"/>
    <lineage>
        <taxon>Bacteria</taxon>
        <taxon>Bacillati</taxon>
        <taxon>Actinomycetota</taxon>
        <taxon>Actinomycetes</taxon>
        <taxon>Geodermatophilales</taxon>
        <taxon>Geodermatophilaceae</taxon>
        <taxon>Geodermatophilus</taxon>
    </lineage>
</organism>
<gene>
    <name evidence="2" type="ORF">SAMN05660350_00429</name>
</gene>
<evidence type="ECO:0000313" key="3">
    <source>
        <dbReference type="Proteomes" id="UP000184428"/>
    </source>
</evidence>
<dbReference type="AlphaFoldDB" id="A0A1M7S2Y9"/>
<name>A0A1M7S2Y9_9ACTN</name>
<sequence>MTRSKPPRFASFRRPVDRFARSINVERDAGSSALSSYLPMGRAVDAVHRLAATLSSSHVERALSITGPYGSGKSSFAVLVDALLRPVDDAARRVADDLLSTAAPAVFEALAAARIHLHAERTGFVRCLATAEREPVVVTVLRALDTGAEKFSTSDAAQKRALEKVRASVRELRTQMQRAGQQPTVRQIRELVERLSMVAPVLLLIDEFGKNLEAFADSRSAADLFLLQELAEWSRNDDEMRLVIVTMQHLAFDEYAESASGAQRREWAKVQGRFEDVPFVDSAASTRALIAAAFASADDASFDGALRRWSSESVKTARRLGLTEIADEDLVRACWPLHPLALLALPDLCQRYGQNERTLFSFLAGSDSNSVATWLRETACPADDTLPCVRVDRVYDFFVDSSATLGSAAHGASRWVEIDTRIRDVQGLSEAQRRVLKTVGLLNLVSSGGTLRASKDVIAWAAADGEPGTESRAEVLTRLDEMEAGGLITWRDFADEFRVWQGSDVDLRGAIDHARRRLRSTSAAQLLERIRPLPPLIAARHSHCSGTLRSFTRHWVDAQTERLGVPGAEDPADGVVYYVLDKTFTTSIEHSQDGRRKPVVVVTVADGQPIKDAALEVAAMAEALASDERVKQDWVARAELIERHAEALSALDAQLETTFGAAAAERSKWQLLEADDRLTPIPARGGSMALSWVADQAYDSAPVVRNDILNRHQLSSAGAKARRELIEAMLTRRQEQDLGIEGFGPEMAMYRAILKDSRIHWLRSGTWGFGAPPENTTYGPVWKFLVAAFDAAKQDRIVVGDLWASLGAPPFGLRAGLAPVIFTAALIANADQVALYEHGTFRPALTPELFERLLRNPERFQIKHFGTRRGARRDLLDLAVKLLPGATVGRERAGSVLAVVSRLVQSVNMLPEHVKKTKSLTPGALGVRAAILSATEPDDLLFRAIPAALGLPAVPPTGTYAGPHLKALLDGLAHAIRELTDAYPAVLSDIVTVLGEALGVPDRRQVRSNVAERAQMLAGKVVDPDVRRLITALTAEIDSDDSWAEYVGLQVTNVEPAAWTDEDRTVFHARASALGGTFRRLEALNYERRAREDDGFDAFRVTVTRPDGQESATVVWAAQTDRERLGGIVEVALRDIQRVTGTATEARDLLLALLAEHGTAGDRRTETVASDKDNQGSGERRMSQ</sequence>
<evidence type="ECO:0008006" key="4">
    <source>
        <dbReference type="Google" id="ProtNLM"/>
    </source>
</evidence>
<evidence type="ECO:0000256" key="1">
    <source>
        <dbReference type="SAM" id="MobiDB-lite"/>
    </source>
</evidence>
<feature type="region of interest" description="Disordered" evidence="1">
    <location>
        <begin position="1161"/>
        <end position="1184"/>
    </location>
</feature>